<proteinExistence type="inferred from homology"/>
<name>A0AAW7M3H4_9MICO</name>
<protein>
    <submittedName>
        <fullName evidence="2">ROK family protein</fullName>
    </submittedName>
</protein>
<dbReference type="PANTHER" id="PTHR18964:SF149">
    <property type="entry name" value="BIFUNCTIONAL UDP-N-ACETYLGLUCOSAMINE 2-EPIMERASE_N-ACETYLMANNOSAMINE KINASE"/>
    <property type="match status" value="1"/>
</dbReference>
<comment type="similarity">
    <text evidence="1">Belongs to the ROK (NagC/XylR) family.</text>
</comment>
<dbReference type="RefSeq" id="WP_301144482.1">
    <property type="nucleotide sequence ID" value="NZ_JAUHPX010000001.1"/>
</dbReference>
<dbReference type="AlphaFoldDB" id="A0AAW7M3H4"/>
<dbReference type="SUPFAM" id="SSF46785">
    <property type="entry name" value="Winged helix' DNA-binding domain"/>
    <property type="match status" value="1"/>
</dbReference>
<dbReference type="Gene3D" id="3.30.420.40">
    <property type="match status" value="2"/>
</dbReference>
<evidence type="ECO:0000313" key="2">
    <source>
        <dbReference type="EMBL" id="MDN4486902.1"/>
    </source>
</evidence>
<dbReference type="InterPro" id="IPR036390">
    <property type="entry name" value="WH_DNA-bd_sf"/>
</dbReference>
<comment type="caution">
    <text evidence="2">The sequence shown here is derived from an EMBL/GenBank/DDBJ whole genome shotgun (WGS) entry which is preliminary data.</text>
</comment>
<evidence type="ECO:0000256" key="1">
    <source>
        <dbReference type="ARBA" id="ARBA00006479"/>
    </source>
</evidence>
<dbReference type="Proteomes" id="UP001172737">
    <property type="component" value="Unassembled WGS sequence"/>
</dbReference>
<dbReference type="PANTHER" id="PTHR18964">
    <property type="entry name" value="ROK (REPRESSOR, ORF, KINASE) FAMILY"/>
    <property type="match status" value="1"/>
</dbReference>
<dbReference type="InterPro" id="IPR036388">
    <property type="entry name" value="WH-like_DNA-bd_sf"/>
</dbReference>
<reference evidence="2" key="1">
    <citation type="submission" date="2023-06" db="EMBL/GenBank/DDBJ databases">
        <title>Sysu t00039.</title>
        <authorList>
            <person name="Gao L."/>
            <person name="Fang B.-Z."/>
            <person name="Li W.-J."/>
        </authorList>
    </citation>
    <scope>NUCLEOTIDE SEQUENCE</scope>
    <source>
        <strain evidence="2">SYSU T00039</strain>
    </source>
</reference>
<dbReference type="Pfam" id="PF00480">
    <property type="entry name" value="ROK"/>
    <property type="match status" value="1"/>
</dbReference>
<sequence length="408" mass="43187">MNGPADTAEVRRTNLSLVMRALDAQSPASRTDLRAATGLVSGTVSSIVDELIGRGILIESGETTSTGGRGRPRKVLHLNHSRVVVSVVQLTAEDTIAEIRDFGGELIWELRRRHGVRTGEPGDVVRALAEAVNASQGFLAQHEDSWQAAIVIAVPAPVVAGTTIGSAIDFGIGRTEILEPVRALLERPATPIIMNDGRLGALAEHADRGPGAARAMAYVKGDGGIGGGLVIDGEVYLGSHLMAGECGHICVDLAGPACECGARGCLTQFLGLHAIARAAGLEDLAARADQDQVLDELVRRLDAGEQRAVQAIDVAGRALAAAIGTMSNYTDLDLVVLGGFLPRLEPWLRPPVQQLIETRARHIAEFNPRLERAIHGEDATRIGAWKLGRQVVLRAPDEVPMLAVDQPV</sequence>
<dbReference type="InterPro" id="IPR000600">
    <property type="entry name" value="ROK"/>
</dbReference>
<dbReference type="Gene3D" id="1.10.10.10">
    <property type="entry name" value="Winged helix-like DNA-binding domain superfamily/Winged helix DNA-binding domain"/>
    <property type="match status" value="1"/>
</dbReference>
<accession>A0AAW7M3H4</accession>
<keyword evidence="3" id="KW-1185">Reference proteome</keyword>
<evidence type="ECO:0000313" key="3">
    <source>
        <dbReference type="Proteomes" id="UP001172737"/>
    </source>
</evidence>
<gene>
    <name evidence="2" type="ORF">QQX10_01840</name>
</gene>
<dbReference type="EMBL" id="JAUHPX010000001">
    <property type="protein sequence ID" value="MDN4486902.1"/>
    <property type="molecule type" value="Genomic_DNA"/>
</dbReference>
<organism evidence="2 3">
    <name type="scientific">Demequina lignilytica</name>
    <dbReference type="NCBI Taxonomy" id="3051663"/>
    <lineage>
        <taxon>Bacteria</taxon>
        <taxon>Bacillati</taxon>
        <taxon>Actinomycetota</taxon>
        <taxon>Actinomycetes</taxon>
        <taxon>Micrococcales</taxon>
        <taxon>Demequinaceae</taxon>
        <taxon>Demequina</taxon>
    </lineage>
</organism>
<dbReference type="SUPFAM" id="SSF53067">
    <property type="entry name" value="Actin-like ATPase domain"/>
    <property type="match status" value="2"/>
</dbReference>
<dbReference type="InterPro" id="IPR043129">
    <property type="entry name" value="ATPase_NBD"/>
</dbReference>